<dbReference type="Proteomes" id="UP000001574">
    <property type="component" value="Chromosome"/>
</dbReference>
<dbReference type="KEGG" id="mav:MAV_2731"/>
<gene>
    <name evidence="1" type="ordered locus">MAV_2731</name>
</gene>
<name>A0A0H3A2S3_MYCA1</name>
<dbReference type="HOGENOM" id="CLU_3382765_0_0_11"/>
<protein>
    <submittedName>
        <fullName evidence="1">Uncharacterized protein</fullName>
    </submittedName>
</protein>
<sequence length="33" mass="3563">MAPGPVATRDYTAGIEGYFLAMPRASRTPVIPR</sequence>
<evidence type="ECO:0000313" key="2">
    <source>
        <dbReference type="Proteomes" id="UP000001574"/>
    </source>
</evidence>
<dbReference type="AlphaFoldDB" id="A0A0H3A2S3"/>
<organism evidence="1 2">
    <name type="scientific">Mycobacterium avium (strain 104)</name>
    <dbReference type="NCBI Taxonomy" id="243243"/>
    <lineage>
        <taxon>Bacteria</taxon>
        <taxon>Bacillati</taxon>
        <taxon>Actinomycetota</taxon>
        <taxon>Actinomycetes</taxon>
        <taxon>Mycobacteriales</taxon>
        <taxon>Mycobacteriaceae</taxon>
        <taxon>Mycobacterium</taxon>
        <taxon>Mycobacterium avium complex (MAC)</taxon>
    </lineage>
</organism>
<proteinExistence type="predicted"/>
<dbReference type="EMBL" id="CP000479">
    <property type="protein sequence ID" value="ABK69348.1"/>
    <property type="molecule type" value="Genomic_DNA"/>
</dbReference>
<accession>A0A0H3A2S3</accession>
<reference evidence="1 2" key="1">
    <citation type="submission" date="2006-10" db="EMBL/GenBank/DDBJ databases">
        <authorList>
            <person name="Fleischmann R.D."/>
            <person name="Dodson R.J."/>
            <person name="Haft D.H."/>
            <person name="Merkel J.S."/>
            <person name="Nelson W.C."/>
            <person name="Fraser C.M."/>
        </authorList>
    </citation>
    <scope>NUCLEOTIDE SEQUENCE [LARGE SCALE GENOMIC DNA]</scope>
    <source>
        <strain evidence="1 2">104</strain>
    </source>
</reference>
<evidence type="ECO:0000313" key="1">
    <source>
        <dbReference type="EMBL" id="ABK69348.1"/>
    </source>
</evidence>